<dbReference type="CDD" id="cd04238">
    <property type="entry name" value="AAK_NAGK-like"/>
    <property type="match status" value="1"/>
</dbReference>
<keyword evidence="7 9" id="KW-0067">ATP-binding</keyword>
<evidence type="ECO:0000256" key="1">
    <source>
        <dbReference type="ARBA" id="ARBA00004828"/>
    </source>
</evidence>
<proteinExistence type="inferred from homology"/>
<dbReference type="AlphaFoldDB" id="A0A1M6SMW5"/>
<evidence type="ECO:0000256" key="6">
    <source>
        <dbReference type="ARBA" id="ARBA00022777"/>
    </source>
</evidence>
<keyword evidence="9" id="KW-0963">Cytoplasm</keyword>
<dbReference type="InterPro" id="IPR037528">
    <property type="entry name" value="ArgB"/>
</dbReference>
<comment type="similarity">
    <text evidence="9">Belongs to the acetylglutamate kinase family. ArgB subfamily.</text>
</comment>
<dbReference type="EMBL" id="FRAA01000005">
    <property type="protein sequence ID" value="SHK46091.1"/>
    <property type="molecule type" value="Genomic_DNA"/>
</dbReference>
<keyword evidence="2 9" id="KW-0055">Arginine biosynthesis</keyword>
<comment type="subcellular location">
    <subcellularLocation>
        <location evidence="9">Cytoplasm</location>
    </subcellularLocation>
</comment>
<comment type="pathway">
    <text evidence="1 9">Amino-acid biosynthesis; L-arginine biosynthesis; N(2)-acetyl-L-ornithine from L-glutamate: step 2/4.</text>
</comment>
<dbReference type="InterPro" id="IPR036393">
    <property type="entry name" value="AceGlu_kinase-like_sf"/>
</dbReference>
<sequence length="260" mass="27911">MESLTVVKIGGKVINEEAELDIFLKKFAALKGNKILVHGGGNIASVVQNKMGIPPKMVEGRRITDADAIDIVTMVFSGLNKKIVAKLQSAGIQSLGVSGADGNLIRSRKRSVTTIDYGYVGDVEEVNAEFLKALFDLGIVPVVCALTHDNQGQLLNTNADTIASELARGIADHYQVDLVYCFEQPGVLSDFENKVVIPEITPAGYAKYKADGVIVDGMIPKLDNAFDAINAGVDTVKICHFEALDKVQSIDYPGTTLCLK</sequence>
<protein>
    <recommendedName>
        <fullName evidence="9">Acetylglutamate kinase</fullName>
        <ecNumber evidence="9">2.7.2.8</ecNumber>
    </recommendedName>
    <alternativeName>
        <fullName evidence="9">N-acetyl-L-glutamate 5-phosphotransferase</fullName>
    </alternativeName>
    <alternativeName>
        <fullName evidence="9">NAG kinase</fullName>
        <shortName evidence="9">NAGK</shortName>
    </alternativeName>
</protein>
<evidence type="ECO:0000256" key="7">
    <source>
        <dbReference type="ARBA" id="ARBA00022840"/>
    </source>
</evidence>
<reference evidence="12" key="1">
    <citation type="submission" date="2016-11" db="EMBL/GenBank/DDBJ databases">
        <authorList>
            <person name="Varghese N."/>
            <person name="Submissions S."/>
        </authorList>
    </citation>
    <scope>NUCLEOTIDE SEQUENCE [LARGE SCALE GENOMIC DNA]</scope>
    <source>
        <strain evidence="12">DSM 26134</strain>
    </source>
</reference>
<feature type="site" description="Transition state stabilizer" evidence="9">
    <location>
        <position position="221"/>
    </location>
</feature>
<feature type="domain" description="Aspartate/glutamate/uridylate kinase" evidence="10">
    <location>
        <begin position="4"/>
        <end position="239"/>
    </location>
</feature>
<dbReference type="HAMAP" id="MF_00082">
    <property type="entry name" value="ArgB"/>
    <property type="match status" value="1"/>
</dbReference>
<dbReference type="NCBIfam" id="TIGR00761">
    <property type="entry name" value="argB"/>
    <property type="match status" value="1"/>
</dbReference>
<dbReference type="PANTHER" id="PTHR23342">
    <property type="entry name" value="N-ACETYLGLUTAMATE SYNTHASE"/>
    <property type="match status" value="1"/>
</dbReference>
<organism evidence="11 12">
    <name type="scientific">Reichenbachiella agariperforans</name>
    <dbReference type="NCBI Taxonomy" id="156994"/>
    <lineage>
        <taxon>Bacteria</taxon>
        <taxon>Pseudomonadati</taxon>
        <taxon>Bacteroidota</taxon>
        <taxon>Cytophagia</taxon>
        <taxon>Cytophagales</taxon>
        <taxon>Reichenbachiellaceae</taxon>
        <taxon>Reichenbachiella</taxon>
    </lineage>
</organism>
<evidence type="ECO:0000313" key="11">
    <source>
        <dbReference type="EMBL" id="SHK46091.1"/>
    </source>
</evidence>
<evidence type="ECO:0000256" key="4">
    <source>
        <dbReference type="ARBA" id="ARBA00022679"/>
    </source>
</evidence>
<feature type="binding site" evidence="9">
    <location>
        <begin position="40"/>
        <end position="41"/>
    </location>
    <ligand>
        <name>substrate</name>
    </ligand>
</feature>
<dbReference type="Proteomes" id="UP000184474">
    <property type="component" value="Unassembled WGS sequence"/>
</dbReference>
<evidence type="ECO:0000256" key="5">
    <source>
        <dbReference type="ARBA" id="ARBA00022741"/>
    </source>
</evidence>
<comment type="catalytic activity">
    <reaction evidence="8 9">
        <text>N-acetyl-L-glutamate + ATP = N-acetyl-L-glutamyl 5-phosphate + ADP</text>
        <dbReference type="Rhea" id="RHEA:14629"/>
        <dbReference type="ChEBI" id="CHEBI:30616"/>
        <dbReference type="ChEBI" id="CHEBI:44337"/>
        <dbReference type="ChEBI" id="CHEBI:57936"/>
        <dbReference type="ChEBI" id="CHEBI:456216"/>
        <dbReference type="EC" id="2.7.2.8"/>
    </reaction>
</comment>
<feature type="site" description="Transition state stabilizer" evidence="9">
    <location>
        <position position="8"/>
    </location>
</feature>
<dbReference type="InterPro" id="IPR001048">
    <property type="entry name" value="Asp/Glu/Uridylate_kinase"/>
</dbReference>
<evidence type="ECO:0000259" key="10">
    <source>
        <dbReference type="Pfam" id="PF00696"/>
    </source>
</evidence>
<dbReference type="EC" id="2.7.2.8" evidence="9"/>
<keyword evidence="6 9" id="KW-0418">Kinase</keyword>
<dbReference type="GO" id="GO:0042450">
    <property type="term" value="P:L-arginine biosynthetic process via ornithine"/>
    <property type="evidence" value="ECO:0007669"/>
    <property type="project" value="UniProtKB-UniRule"/>
</dbReference>
<evidence type="ECO:0000256" key="9">
    <source>
        <dbReference type="HAMAP-Rule" id="MF_00082"/>
    </source>
</evidence>
<keyword evidence="5 9" id="KW-0547">Nucleotide-binding</keyword>
<keyword evidence="12" id="KW-1185">Reference proteome</keyword>
<dbReference type="Pfam" id="PF00696">
    <property type="entry name" value="AA_kinase"/>
    <property type="match status" value="1"/>
</dbReference>
<dbReference type="SUPFAM" id="SSF53633">
    <property type="entry name" value="Carbamate kinase-like"/>
    <property type="match status" value="1"/>
</dbReference>
<dbReference type="RefSeq" id="WP_073123135.1">
    <property type="nucleotide sequence ID" value="NZ_FRAA01000005.1"/>
</dbReference>
<dbReference type="InterPro" id="IPR004662">
    <property type="entry name" value="AcgluKinase_fam"/>
</dbReference>
<dbReference type="PIRSF" id="PIRSF000728">
    <property type="entry name" value="NAGK"/>
    <property type="match status" value="1"/>
</dbReference>
<comment type="function">
    <text evidence="9">Catalyzes the ATP-dependent phosphorylation of N-acetyl-L-glutamate.</text>
</comment>
<feature type="binding site" evidence="9">
    <location>
        <position position="156"/>
    </location>
    <ligand>
        <name>substrate</name>
    </ligand>
</feature>
<feature type="binding site" evidence="9">
    <location>
        <position position="62"/>
    </location>
    <ligand>
        <name>substrate</name>
    </ligand>
</feature>
<gene>
    <name evidence="9" type="primary">argB</name>
    <name evidence="11" type="ORF">SAMN04488028_10581</name>
</gene>
<evidence type="ECO:0000256" key="3">
    <source>
        <dbReference type="ARBA" id="ARBA00022605"/>
    </source>
</evidence>
<accession>A0A1M6SMW5</accession>
<evidence type="ECO:0000256" key="8">
    <source>
        <dbReference type="ARBA" id="ARBA00048141"/>
    </source>
</evidence>
<name>A0A1M6SMW5_REIAG</name>
<keyword evidence="3 9" id="KW-0028">Amino-acid biosynthesis</keyword>
<dbReference type="GO" id="GO:0005737">
    <property type="term" value="C:cytoplasm"/>
    <property type="evidence" value="ECO:0007669"/>
    <property type="project" value="UniProtKB-SubCell"/>
</dbReference>
<dbReference type="PANTHER" id="PTHR23342:SF0">
    <property type="entry name" value="N-ACETYLGLUTAMATE SYNTHASE, MITOCHONDRIAL"/>
    <property type="match status" value="1"/>
</dbReference>
<evidence type="ECO:0000313" key="12">
    <source>
        <dbReference type="Proteomes" id="UP000184474"/>
    </source>
</evidence>
<dbReference type="STRING" id="156994.SAMN04488028_10581"/>
<dbReference type="GO" id="GO:0005524">
    <property type="term" value="F:ATP binding"/>
    <property type="evidence" value="ECO:0007669"/>
    <property type="project" value="UniProtKB-UniRule"/>
</dbReference>
<keyword evidence="4 9" id="KW-0808">Transferase</keyword>
<dbReference type="Gene3D" id="3.40.1160.10">
    <property type="entry name" value="Acetylglutamate kinase-like"/>
    <property type="match status" value="1"/>
</dbReference>
<evidence type="ECO:0000256" key="2">
    <source>
        <dbReference type="ARBA" id="ARBA00022571"/>
    </source>
</evidence>
<dbReference type="GO" id="GO:0003991">
    <property type="term" value="F:acetylglutamate kinase activity"/>
    <property type="evidence" value="ECO:0007669"/>
    <property type="project" value="UniProtKB-UniRule"/>
</dbReference>
<dbReference type="UniPathway" id="UPA00068">
    <property type="reaction ID" value="UER00107"/>
</dbReference>